<name>A0A3N4I052_ASCIM</name>
<reference evidence="1 2" key="1">
    <citation type="journal article" date="2018" name="Nat. Ecol. Evol.">
        <title>Pezizomycetes genomes reveal the molecular basis of ectomycorrhizal truffle lifestyle.</title>
        <authorList>
            <person name="Murat C."/>
            <person name="Payen T."/>
            <person name="Noel B."/>
            <person name="Kuo A."/>
            <person name="Morin E."/>
            <person name="Chen J."/>
            <person name="Kohler A."/>
            <person name="Krizsan K."/>
            <person name="Balestrini R."/>
            <person name="Da Silva C."/>
            <person name="Montanini B."/>
            <person name="Hainaut M."/>
            <person name="Levati E."/>
            <person name="Barry K.W."/>
            <person name="Belfiori B."/>
            <person name="Cichocki N."/>
            <person name="Clum A."/>
            <person name="Dockter R.B."/>
            <person name="Fauchery L."/>
            <person name="Guy J."/>
            <person name="Iotti M."/>
            <person name="Le Tacon F."/>
            <person name="Lindquist E.A."/>
            <person name="Lipzen A."/>
            <person name="Malagnac F."/>
            <person name="Mello A."/>
            <person name="Molinier V."/>
            <person name="Miyauchi S."/>
            <person name="Poulain J."/>
            <person name="Riccioni C."/>
            <person name="Rubini A."/>
            <person name="Sitrit Y."/>
            <person name="Splivallo R."/>
            <person name="Traeger S."/>
            <person name="Wang M."/>
            <person name="Zifcakova L."/>
            <person name="Wipf D."/>
            <person name="Zambonelli A."/>
            <person name="Paolocci F."/>
            <person name="Nowrousian M."/>
            <person name="Ottonello S."/>
            <person name="Baldrian P."/>
            <person name="Spatafora J.W."/>
            <person name="Henrissat B."/>
            <person name="Nagy L.G."/>
            <person name="Aury J.M."/>
            <person name="Wincker P."/>
            <person name="Grigoriev I.V."/>
            <person name="Bonfante P."/>
            <person name="Martin F.M."/>
        </authorList>
    </citation>
    <scope>NUCLEOTIDE SEQUENCE [LARGE SCALE GENOMIC DNA]</scope>
    <source>
        <strain evidence="1 2">RN42</strain>
    </source>
</reference>
<dbReference type="EMBL" id="ML119725">
    <property type="protein sequence ID" value="RPA77490.1"/>
    <property type="molecule type" value="Genomic_DNA"/>
</dbReference>
<protein>
    <submittedName>
        <fullName evidence="1">Uncharacterized protein</fullName>
    </submittedName>
</protein>
<keyword evidence="2" id="KW-1185">Reference proteome</keyword>
<sequence>MEVEVVEWLTRSPATCLLSSSWACIVSGCLWAREFESRPRRPCLLQELFSGPYLVCFIDLAVFGVQTCAVCRWVAHFSVYFESRPSSYTNNVLSFSLWLQSFGCFSRRSSTRRSSKFGSCR</sequence>
<gene>
    <name evidence="1" type="ORF">BJ508DRAFT_169768</name>
</gene>
<evidence type="ECO:0000313" key="1">
    <source>
        <dbReference type="EMBL" id="RPA77490.1"/>
    </source>
</evidence>
<evidence type="ECO:0000313" key="2">
    <source>
        <dbReference type="Proteomes" id="UP000275078"/>
    </source>
</evidence>
<dbReference type="Proteomes" id="UP000275078">
    <property type="component" value="Unassembled WGS sequence"/>
</dbReference>
<accession>A0A3N4I052</accession>
<dbReference type="AlphaFoldDB" id="A0A3N4I052"/>
<proteinExistence type="predicted"/>
<organism evidence="1 2">
    <name type="scientific">Ascobolus immersus RN42</name>
    <dbReference type="NCBI Taxonomy" id="1160509"/>
    <lineage>
        <taxon>Eukaryota</taxon>
        <taxon>Fungi</taxon>
        <taxon>Dikarya</taxon>
        <taxon>Ascomycota</taxon>
        <taxon>Pezizomycotina</taxon>
        <taxon>Pezizomycetes</taxon>
        <taxon>Pezizales</taxon>
        <taxon>Ascobolaceae</taxon>
        <taxon>Ascobolus</taxon>
    </lineage>
</organism>